<name>A0AAD7RCL5_9TELE</name>
<evidence type="ECO:0000313" key="6">
    <source>
        <dbReference type="EMBL" id="KAJ8377717.1"/>
    </source>
</evidence>
<dbReference type="Pfam" id="PF01391">
    <property type="entry name" value="Collagen"/>
    <property type="match status" value="2"/>
</dbReference>
<dbReference type="AlphaFoldDB" id="A0AAD7RCL5"/>
<dbReference type="GO" id="GO:0031012">
    <property type="term" value="C:extracellular matrix"/>
    <property type="evidence" value="ECO:0007669"/>
    <property type="project" value="TreeGrafter"/>
</dbReference>
<dbReference type="EMBL" id="JAINUG010000342">
    <property type="protein sequence ID" value="KAJ8377717.1"/>
    <property type="molecule type" value="Genomic_DNA"/>
</dbReference>
<evidence type="ECO:0000259" key="5">
    <source>
        <dbReference type="SMART" id="SM00210"/>
    </source>
</evidence>
<evidence type="ECO:0000256" key="4">
    <source>
        <dbReference type="SAM" id="SignalP"/>
    </source>
</evidence>
<keyword evidence="7" id="KW-1185">Reference proteome</keyword>
<dbReference type="PANTHER" id="PTHR24023">
    <property type="entry name" value="COLLAGEN ALPHA"/>
    <property type="match status" value="1"/>
</dbReference>
<sequence>MVLVYPALFALFAFTQCQQLPSFDLLEEFHLSEAAGVQTVNGSGPDMVAFRVNPSIHLRKTMSEVYPDGLPSDYSIVATLKMTKDTMKGAWNLWQVSDLEGREQVGVRVQGDDRTLDFFYTAPRGTQMLRTFHSVDRLFDGEWHKLALSVKGDVVRLLIDCQEVSAAPVDLPRPVIRNGYTSIVKRAARDRSGSVDLQKMALSCDADQAYSERCCELSNVCGGHAEIGLTGGRASCRCLHGQPGLQGPPGPKGIRGTTGDYGIIGETGPTGIAGIKGEKGMRGLHGLMGDRGPKGLKGLKGALGFKGVQGSPGEGGETGEQGEVGDRGPVGYEGILAYQGVKGAEGFTGAEGPPGPQGRQGIVGDPGDRGTAGLKGKPGIQGPKGKTGTIGVKGIVGDPGLPGRDGDPGIEAYQGPQGPDGRPGRIGERVTEFSSVKGLVLLSKGSH</sequence>
<dbReference type="InterPro" id="IPR050149">
    <property type="entry name" value="Collagen_superfamily"/>
</dbReference>
<evidence type="ECO:0000256" key="3">
    <source>
        <dbReference type="SAM" id="MobiDB-lite"/>
    </source>
</evidence>
<dbReference type="GO" id="GO:0005615">
    <property type="term" value="C:extracellular space"/>
    <property type="evidence" value="ECO:0007669"/>
    <property type="project" value="TreeGrafter"/>
</dbReference>
<evidence type="ECO:0000256" key="1">
    <source>
        <dbReference type="ARBA" id="ARBA00022729"/>
    </source>
</evidence>
<feature type="compositionally biased region" description="Low complexity" evidence="3">
    <location>
        <begin position="374"/>
        <end position="402"/>
    </location>
</feature>
<evidence type="ECO:0000313" key="7">
    <source>
        <dbReference type="Proteomes" id="UP001221898"/>
    </source>
</evidence>
<feature type="compositionally biased region" description="Gly residues" evidence="3">
    <location>
        <begin position="310"/>
        <end position="319"/>
    </location>
</feature>
<organism evidence="6 7">
    <name type="scientific">Aldrovandia affinis</name>
    <dbReference type="NCBI Taxonomy" id="143900"/>
    <lineage>
        <taxon>Eukaryota</taxon>
        <taxon>Metazoa</taxon>
        <taxon>Chordata</taxon>
        <taxon>Craniata</taxon>
        <taxon>Vertebrata</taxon>
        <taxon>Euteleostomi</taxon>
        <taxon>Actinopterygii</taxon>
        <taxon>Neopterygii</taxon>
        <taxon>Teleostei</taxon>
        <taxon>Notacanthiformes</taxon>
        <taxon>Halosauridae</taxon>
        <taxon>Aldrovandia</taxon>
    </lineage>
</organism>
<feature type="region of interest" description="Disordered" evidence="3">
    <location>
        <begin position="307"/>
        <end position="329"/>
    </location>
</feature>
<proteinExistence type="predicted"/>
<feature type="signal peptide" evidence="4">
    <location>
        <begin position="1"/>
        <end position="17"/>
    </location>
</feature>
<dbReference type="InterPro" id="IPR013320">
    <property type="entry name" value="ConA-like_dom_sf"/>
</dbReference>
<evidence type="ECO:0000256" key="2">
    <source>
        <dbReference type="ARBA" id="ARBA00022737"/>
    </source>
</evidence>
<gene>
    <name evidence="6" type="ORF">AAFF_G00254510</name>
</gene>
<dbReference type="InterPro" id="IPR048287">
    <property type="entry name" value="TSPN-like_N"/>
</dbReference>
<dbReference type="PANTHER" id="PTHR24023:SF1112">
    <property type="entry name" value="COL_CUTICLE_N DOMAIN-CONTAINING PROTEIN-RELATED"/>
    <property type="match status" value="1"/>
</dbReference>
<protein>
    <recommendedName>
        <fullName evidence="5">Thrombospondin-like N-terminal domain-containing protein</fullName>
    </recommendedName>
</protein>
<feature type="domain" description="Thrombospondin-like N-terminal" evidence="5">
    <location>
        <begin position="22"/>
        <end position="206"/>
    </location>
</feature>
<accession>A0AAD7RCL5</accession>
<dbReference type="SMART" id="SM00210">
    <property type="entry name" value="TSPN"/>
    <property type="match status" value="1"/>
</dbReference>
<keyword evidence="1 4" id="KW-0732">Signal</keyword>
<dbReference type="SUPFAM" id="SSF49899">
    <property type="entry name" value="Concanavalin A-like lectins/glucanases"/>
    <property type="match status" value="1"/>
</dbReference>
<dbReference type="GO" id="GO:0030020">
    <property type="term" value="F:extracellular matrix structural constituent conferring tensile strength"/>
    <property type="evidence" value="ECO:0007669"/>
    <property type="project" value="TreeGrafter"/>
</dbReference>
<dbReference type="Gene3D" id="2.60.120.200">
    <property type="match status" value="1"/>
</dbReference>
<feature type="chain" id="PRO_5042222569" description="Thrombospondin-like N-terminal domain-containing protein" evidence="4">
    <location>
        <begin position="18"/>
        <end position="447"/>
    </location>
</feature>
<dbReference type="InterPro" id="IPR008160">
    <property type="entry name" value="Collagen"/>
</dbReference>
<feature type="region of interest" description="Disordered" evidence="3">
    <location>
        <begin position="345"/>
        <end position="426"/>
    </location>
</feature>
<dbReference type="GO" id="GO:0030198">
    <property type="term" value="P:extracellular matrix organization"/>
    <property type="evidence" value="ECO:0007669"/>
    <property type="project" value="TreeGrafter"/>
</dbReference>
<keyword evidence="2" id="KW-0677">Repeat</keyword>
<reference evidence="6" key="1">
    <citation type="journal article" date="2023" name="Science">
        <title>Genome structures resolve the early diversification of teleost fishes.</title>
        <authorList>
            <person name="Parey E."/>
            <person name="Louis A."/>
            <person name="Montfort J."/>
            <person name="Bouchez O."/>
            <person name="Roques C."/>
            <person name="Iampietro C."/>
            <person name="Lluch J."/>
            <person name="Castinel A."/>
            <person name="Donnadieu C."/>
            <person name="Desvignes T."/>
            <person name="Floi Bucao C."/>
            <person name="Jouanno E."/>
            <person name="Wen M."/>
            <person name="Mejri S."/>
            <person name="Dirks R."/>
            <person name="Jansen H."/>
            <person name="Henkel C."/>
            <person name="Chen W.J."/>
            <person name="Zahm M."/>
            <person name="Cabau C."/>
            <person name="Klopp C."/>
            <person name="Thompson A.W."/>
            <person name="Robinson-Rechavi M."/>
            <person name="Braasch I."/>
            <person name="Lecointre G."/>
            <person name="Bobe J."/>
            <person name="Postlethwait J.H."/>
            <person name="Berthelot C."/>
            <person name="Roest Crollius H."/>
            <person name="Guiguen Y."/>
        </authorList>
    </citation>
    <scope>NUCLEOTIDE SEQUENCE</scope>
    <source>
        <strain evidence="6">NC1722</strain>
    </source>
</reference>
<comment type="caution">
    <text evidence="6">The sequence shown here is derived from an EMBL/GenBank/DDBJ whole genome shotgun (WGS) entry which is preliminary data.</text>
</comment>
<dbReference type="Proteomes" id="UP001221898">
    <property type="component" value="Unassembled WGS sequence"/>
</dbReference>